<name>A0ABV0RT00_9TELE</name>
<evidence type="ECO:0000313" key="4">
    <source>
        <dbReference type="Proteomes" id="UP001434883"/>
    </source>
</evidence>
<evidence type="ECO:0000313" key="3">
    <source>
        <dbReference type="EMBL" id="MEQ2211308.1"/>
    </source>
</evidence>
<dbReference type="Proteomes" id="UP001434883">
    <property type="component" value="Unassembled WGS sequence"/>
</dbReference>
<proteinExistence type="predicted"/>
<dbReference type="PROSITE" id="PS50222">
    <property type="entry name" value="EF_HAND_2"/>
    <property type="match status" value="1"/>
</dbReference>
<feature type="non-terminal residue" evidence="3">
    <location>
        <position position="1"/>
    </location>
</feature>
<keyword evidence="4" id="KW-1185">Reference proteome</keyword>
<reference evidence="3 4" key="1">
    <citation type="submission" date="2021-06" db="EMBL/GenBank/DDBJ databases">
        <authorList>
            <person name="Palmer J.M."/>
        </authorList>
    </citation>
    <scope>NUCLEOTIDE SEQUENCE [LARGE SCALE GENOMIC DNA]</scope>
    <source>
        <strain evidence="3 4">XC_2019</strain>
        <tissue evidence="3">Muscle</tissue>
    </source>
</reference>
<feature type="compositionally biased region" description="Polar residues" evidence="1">
    <location>
        <begin position="108"/>
        <end position="118"/>
    </location>
</feature>
<dbReference type="SUPFAM" id="SSF47473">
    <property type="entry name" value="EF-hand"/>
    <property type="match status" value="1"/>
</dbReference>
<dbReference type="InterPro" id="IPR011992">
    <property type="entry name" value="EF-hand-dom_pair"/>
</dbReference>
<feature type="domain" description="EF-hand" evidence="2">
    <location>
        <begin position="18"/>
        <end position="53"/>
    </location>
</feature>
<sequence length="152" mass="17133">AIYKMVSSVMKMPEDESTPEKRTDKIFRQMDIDNDGKIGVMSVFCLLSTWLEDSHHALFLLIAPFDFVFIFALQVDCLWRSSLKVPRATLTGRRGLPFVHRKGKAGDTQDQTRPNPSKSRSDPYAARIYNSSFPKSSSRSTSLRSYSSSTGS</sequence>
<gene>
    <name evidence="3" type="ORF">XENOCAPTIV_022843</name>
</gene>
<organism evidence="3 4">
    <name type="scientific">Xenoophorus captivus</name>
    <dbReference type="NCBI Taxonomy" id="1517983"/>
    <lineage>
        <taxon>Eukaryota</taxon>
        <taxon>Metazoa</taxon>
        <taxon>Chordata</taxon>
        <taxon>Craniata</taxon>
        <taxon>Vertebrata</taxon>
        <taxon>Euteleostomi</taxon>
        <taxon>Actinopterygii</taxon>
        <taxon>Neopterygii</taxon>
        <taxon>Teleostei</taxon>
        <taxon>Neoteleostei</taxon>
        <taxon>Acanthomorphata</taxon>
        <taxon>Ovalentaria</taxon>
        <taxon>Atherinomorphae</taxon>
        <taxon>Cyprinodontiformes</taxon>
        <taxon>Goodeidae</taxon>
        <taxon>Xenoophorus</taxon>
    </lineage>
</organism>
<dbReference type="EMBL" id="JAHRIN010058867">
    <property type="protein sequence ID" value="MEQ2211308.1"/>
    <property type="molecule type" value="Genomic_DNA"/>
</dbReference>
<dbReference type="InterPro" id="IPR002048">
    <property type="entry name" value="EF_hand_dom"/>
</dbReference>
<feature type="compositionally biased region" description="Low complexity" evidence="1">
    <location>
        <begin position="131"/>
        <end position="152"/>
    </location>
</feature>
<evidence type="ECO:0000259" key="2">
    <source>
        <dbReference type="PROSITE" id="PS50222"/>
    </source>
</evidence>
<dbReference type="Gene3D" id="1.10.238.10">
    <property type="entry name" value="EF-hand"/>
    <property type="match status" value="1"/>
</dbReference>
<comment type="caution">
    <text evidence="3">The sequence shown here is derived from an EMBL/GenBank/DDBJ whole genome shotgun (WGS) entry which is preliminary data.</text>
</comment>
<accession>A0ABV0RT00</accession>
<protein>
    <recommendedName>
        <fullName evidence="2">EF-hand domain-containing protein</fullName>
    </recommendedName>
</protein>
<evidence type="ECO:0000256" key="1">
    <source>
        <dbReference type="SAM" id="MobiDB-lite"/>
    </source>
</evidence>
<feature type="region of interest" description="Disordered" evidence="1">
    <location>
        <begin position="96"/>
        <end position="152"/>
    </location>
</feature>